<evidence type="ECO:0000313" key="4">
    <source>
        <dbReference type="Proteomes" id="UP000028045"/>
    </source>
</evidence>
<dbReference type="Gene3D" id="3.40.50.880">
    <property type="match status" value="1"/>
</dbReference>
<gene>
    <name evidence="3" type="ORF">S7711_01083</name>
</gene>
<dbReference type="SUPFAM" id="SSF52317">
    <property type="entry name" value="Class I glutamine amidotransferase-like"/>
    <property type="match status" value="1"/>
</dbReference>
<evidence type="ECO:0000256" key="1">
    <source>
        <dbReference type="SAM" id="SignalP"/>
    </source>
</evidence>
<dbReference type="InterPro" id="IPR052158">
    <property type="entry name" value="INH-QAR"/>
</dbReference>
<name>A0A084B4D6_STACB</name>
<dbReference type="Proteomes" id="UP000028045">
    <property type="component" value="Unassembled WGS sequence"/>
</dbReference>
<keyword evidence="1" id="KW-0732">Signal</keyword>
<dbReference type="AlphaFoldDB" id="A0A084B4D6"/>
<evidence type="ECO:0000313" key="3">
    <source>
        <dbReference type="EMBL" id="KEY72415.1"/>
    </source>
</evidence>
<dbReference type="EMBL" id="KL648095">
    <property type="protein sequence ID" value="KEY72415.1"/>
    <property type="molecule type" value="Genomic_DNA"/>
</dbReference>
<dbReference type="PANTHER" id="PTHR43130">
    <property type="entry name" value="ARAC-FAMILY TRANSCRIPTIONAL REGULATOR"/>
    <property type="match status" value="1"/>
</dbReference>
<dbReference type="HOGENOM" id="CLU_000445_44_8_1"/>
<sequence length="278" mass="30318">MKLLSLLLPTVAALCVTATETISTTATTTASVCSTPTVDWPSVVPEANATRRRNIGVVLFRTYTMLDIYGPLNALQFVARLYPLNLYLLSHNLDPVSTEPTPEQNGPGSNFWFSVLPTHTFADAPDLDVLIVPGGFGWGEPDLQEHIDYIAQVYPSLEYLITICVGSILAARAGVLDGRNATTNKRVWSTTREYGPTTNWIGRARWVVDGNIWSSSGVSAGIDATVAWVNHVYGTVDANEITNAMEYSAHRDPSWDPFADHFNVTDSLTALDEGTLVL</sequence>
<proteinExistence type="predicted"/>
<feature type="chain" id="PRO_5001771620" description="DJ-1/PfpI domain-containing protein" evidence="1">
    <location>
        <begin position="19"/>
        <end position="278"/>
    </location>
</feature>
<keyword evidence="4" id="KW-1185">Reference proteome</keyword>
<dbReference type="PANTHER" id="PTHR43130:SF15">
    <property type="entry name" value="THIJ_PFPI FAMILY PROTEIN (AFU_ORTHOLOGUE AFUA_5G14240)"/>
    <property type="match status" value="1"/>
</dbReference>
<accession>A0A084B4D6</accession>
<protein>
    <recommendedName>
        <fullName evidence="2">DJ-1/PfpI domain-containing protein</fullName>
    </recommendedName>
</protein>
<dbReference type="CDD" id="cd03139">
    <property type="entry name" value="GATase1_PfpI_2"/>
    <property type="match status" value="1"/>
</dbReference>
<dbReference type="OrthoDB" id="543156at2759"/>
<evidence type="ECO:0000259" key="2">
    <source>
        <dbReference type="Pfam" id="PF01965"/>
    </source>
</evidence>
<dbReference type="InterPro" id="IPR029062">
    <property type="entry name" value="Class_I_gatase-like"/>
</dbReference>
<organism evidence="3 4">
    <name type="scientific">Stachybotrys chartarum (strain CBS 109288 / IBT 7711)</name>
    <name type="common">Toxic black mold</name>
    <name type="synonym">Stilbospora chartarum</name>
    <dbReference type="NCBI Taxonomy" id="1280523"/>
    <lineage>
        <taxon>Eukaryota</taxon>
        <taxon>Fungi</taxon>
        <taxon>Dikarya</taxon>
        <taxon>Ascomycota</taxon>
        <taxon>Pezizomycotina</taxon>
        <taxon>Sordariomycetes</taxon>
        <taxon>Hypocreomycetidae</taxon>
        <taxon>Hypocreales</taxon>
        <taxon>Stachybotryaceae</taxon>
        <taxon>Stachybotrys</taxon>
    </lineage>
</organism>
<feature type="domain" description="DJ-1/PfpI" evidence="2">
    <location>
        <begin position="57"/>
        <end position="225"/>
    </location>
</feature>
<reference evidence="3 4" key="1">
    <citation type="journal article" date="2014" name="BMC Genomics">
        <title>Comparative genome sequencing reveals chemotype-specific gene clusters in the toxigenic black mold Stachybotrys.</title>
        <authorList>
            <person name="Semeiks J."/>
            <person name="Borek D."/>
            <person name="Otwinowski Z."/>
            <person name="Grishin N.V."/>
        </authorList>
    </citation>
    <scope>NUCLEOTIDE SEQUENCE [LARGE SCALE GENOMIC DNA]</scope>
    <source>
        <strain evidence="4">CBS 109288 / IBT 7711</strain>
    </source>
</reference>
<dbReference type="InterPro" id="IPR002818">
    <property type="entry name" value="DJ-1/PfpI"/>
</dbReference>
<feature type="signal peptide" evidence="1">
    <location>
        <begin position="1"/>
        <end position="18"/>
    </location>
</feature>
<dbReference type="Pfam" id="PF01965">
    <property type="entry name" value="DJ-1_PfpI"/>
    <property type="match status" value="1"/>
</dbReference>